<feature type="domain" description="SRA1/Sec31" evidence="3">
    <location>
        <begin position="109"/>
        <end position="244"/>
    </location>
</feature>
<dbReference type="InterPro" id="IPR040243">
    <property type="entry name" value="Steroid_recept_RNA_1"/>
</dbReference>
<dbReference type="AlphaFoldDB" id="A0AAJ7CGY9"/>
<dbReference type="GeneID" id="107274684"/>
<feature type="compositionally biased region" description="Polar residues" evidence="2">
    <location>
        <begin position="1"/>
        <end position="15"/>
    </location>
</feature>
<keyword evidence="5" id="KW-0675">Receptor</keyword>
<feature type="region of interest" description="Disordered" evidence="2">
    <location>
        <begin position="1"/>
        <end position="25"/>
    </location>
</feature>
<dbReference type="GO" id="GO:0005634">
    <property type="term" value="C:nucleus"/>
    <property type="evidence" value="ECO:0007669"/>
    <property type="project" value="TreeGrafter"/>
</dbReference>
<evidence type="ECO:0000256" key="2">
    <source>
        <dbReference type="SAM" id="MobiDB-lite"/>
    </source>
</evidence>
<dbReference type="Gene3D" id="1.20.940.10">
    <property type="entry name" value="Functional domain of the splicing factor Prp18"/>
    <property type="match status" value="1"/>
</dbReference>
<dbReference type="KEGG" id="ccin:107274684"/>
<reference evidence="5" key="1">
    <citation type="submission" date="2025-08" db="UniProtKB">
        <authorList>
            <consortium name="RefSeq"/>
        </authorList>
    </citation>
    <scope>IDENTIFICATION</scope>
</reference>
<proteinExistence type="predicted"/>
<dbReference type="PANTHER" id="PTHR18834">
    <property type="entry name" value="STEROID RECEPTOR RNA ACTIVATOR 1"/>
    <property type="match status" value="1"/>
</dbReference>
<accession>A0AAJ7CGY9</accession>
<keyword evidence="4" id="KW-1185">Reference proteome</keyword>
<sequence length="269" mass="30242">MTVAQSKPQQSNVHSRLSPYPKSNIPGYVISKIDKFTKDEAVSTQKMLSSAHDPGWNDPPKWALSPTQNSCSTPVKRTLNKRVAFPLNSAPPISNYDCNQPLPPPPANMPPPPQSITLTTAPHQSLLAPSEIPSTINNTNAKLNKEETLSETLANFEIVINEHKEFEEKAEDFRKRLDTMTALWLENGLNECIHEKVLALSEALKNKDPETADKLHISLMMEYPTLCRVWIPCIRHIIQELKGKYVQSTAQEEVKCQYFQPTLTSNNSE</sequence>
<gene>
    <name evidence="5" type="primary">LOC107274684</name>
</gene>
<dbReference type="GO" id="GO:0006357">
    <property type="term" value="P:regulation of transcription by RNA polymerase II"/>
    <property type="evidence" value="ECO:0007669"/>
    <property type="project" value="InterPro"/>
</dbReference>
<feature type="coiled-coil region" evidence="1">
    <location>
        <begin position="156"/>
        <end position="183"/>
    </location>
</feature>
<name>A0AAJ7CGY9_CEPCN</name>
<dbReference type="InterPro" id="IPR009917">
    <property type="entry name" value="SRA1/Sec31"/>
</dbReference>
<evidence type="ECO:0000313" key="5">
    <source>
        <dbReference type="RefSeq" id="XP_015609551.1"/>
    </source>
</evidence>
<evidence type="ECO:0000313" key="4">
    <source>
        <dbReference type="Proteomes" id="UP000694920"/>
    </source>
</evidence>
<dbReference type="PANTHER" id="PTHR18834:SF2">
    <property type="entry name" value="STEROID RECEPTOR RNA ACTIVATOR 1"/>
    <property type="match status" value="1"/>
</dbReference>
<dbReference type="RefSeq" id="XP_015609551.1">
    <property type="nucleotide sequence ID" value="XM_015754065.2"/>
</dbReference>
<organism evidence="4 5">
    <name type="scientific">Cephus cinctus</name>
    <name type="common">Wheat stem sawfly</name>
    <dbReference type="NCBI Taxonomy" id="211228"/>
    <lineage>
        <taxon>Eukaryota</taxon>
        <taxon>Metazoa</taxon>
        <taxon>Ecdysozoa</taxon>
        <taxon>Arthropoda</taxon>
        <taxon>Hexapoda</taxon>
        <taxon>Insecta</taxon>
        <taxon>Pterygota</taxon>
        <taxon>Neoptera</taxon>
        <taxon>Endopterygota</taxon>
        <taxon>Hymenoptera</taxon>
        <taxon>Cephoidea</taxon>
        <taxon>Cephidae</taxon>
        <taxon>Cephus</taxon>
    </lineage>
</organism>
<evidence type="ECO:0000256" key="1">
    <source>
        <dbReference type="SAM" id="Coils"/>
    </source>
</evidence>
<evidence type="ECO:0000259" key="3">
    <source>
        <dbReference type="Pfam" id="PF07304"/>
    </source>
</evidence>
<protein>
    <submittedName>
        <fullName evidence="5">Steroid receptor RNA activator 1 isoform X1</fullName>
    </submittedName>
</protein>
<dbReference type="Proteomes" id="UP000694920">
    <property type="component" value="Unplaced"/>
</dbReference>
<keyword evidence="1" id="KW-0175">Coiled coil</keyword>
<dbReference type="Pfam" id="PF07304">
    <property type="entry name" value="SRA1"/>
    <property type="match status" value="1"/>
</dbReference>
<dbReference type="GO" id="GO:0003713">
    <property type="term" value="F:transcription coactivator activity"/>
    <property type="evidence" value="ECO:0007669"/>
    <property type="project" value="InterPro"/>
</dbReference>